<evidence type="ECO:0000256" key="1">
    <source>
        <dbReference type="SAM" id="SignalP"/>
    </source>
</evidence>
<protein>
    <submittedName>
        <fullName evidence="2">Uncharacterized protein</fullName>
    </submittedName>
</protein>
<dbReference type="EMBL" id="CATQJL010000112">
    <property type="protein sequence ID" value="CAJ0593417.1"/>
    <property type="molecule type" value="Genomic_DNA"/>
</dbReference>
<feature type="chain" id="PRO_5041309110" evidence="1">
    <location>
        <begin position="24"/>
        <end position="66"/>
    </location>
</feature>
<evidence type="ECO:0000313" key="3">
    <source>
        <dbReference type="Proteomes" id="UP001176961"/>
    </source>
</evidence>
<dbReference type="Proteomes" id="UP001176961">
    <property type="component" value="Unassembled WGS sequence"/>
</dbReference>
<organism evidence="2 3">
    <name type="scientific">Cylicocyclus nassatus</name>
    <name type="common">Nematode worm</name>
    <dbReference type="NCBI Taxonomy" id="53992"/>
    <lineage>
        <taxon>Eukaryota</taxon>
        <taxon>Metazoa</taxon>
        <taxon>Ecdysozoa</taxon>
        <taxon>Nematoda</taxon>
        <taxon>Chromadorea</taxon>
        <taxon>Rhabditida</taxon>
        <taxon>Rhabditina</taxon>
        <taxon>Rhabditomorpha</taxon>
        <taxon>Strongyloidea</taxon>
        <taxon>Strongylidae</taxon>
        <taxon>Cylicocyclus</taxon>
    </lineage>
</organism>
<dbReference type="AlphaFoldDB" id="A0AA36DUW2"/>
<proteinExistence type="predicted"/>
<sequence length="66" mass="6202">MGQAKLFIILFICVFLFIAQSEACVGGLGGGGMGLPGLGGLGGLGCGAPAPQPAPSPPSGGCPCGK</sequence>
<keyword evidence="1" id="KW-0732">Signal</keyword>
<comment type="caution">
    <text evidence="2">The sequence shown here is derived from an EMBL/GenBank/DDBJ whole genome shotgun (WGS) entry which is preliminary data.</text>
</comment>
<accession>A0AA36DUW2</accession>
<evidence type="ECO:0000313" key="2">
    <source>
        <dbReference type="EMBL" id="CAJ0593417.1"/>
    </source>
</evidence>
<reference evidence="2" key="1">
    <citation type="submission" date="2023-07" db="EMBL/GenBank/DDBJ databases">
        <authorList>
            <consortium name="CYATHOMIX"/>
        </authorList>
    </citation>
    <scope>NUCLEOTIDE SEQUENCE</scope>
    <source>
        <strain evidence="2">N/A</strain>
    </source>
</reference>
<keyword evidence="3" id="KW-1185">Reference proteome</keyword>
<feature type="signal peptide" evidence="1">
    <location>
        <begin position="1"/>
        <end position="23"/>
    </location>
</feature>
<name>A0AA36DUW2_CYLNA</name>
<gene>
    <name evidence="2" type="ORF">CYNAS_LOCUS5400</name>
</gene>